<dbReference type="AlphaFoldDB" id="A0A081BIR4"/>
<dbReference type="Pfam" id="PF13185">
    <property type="entry name" value="GAF_2"/>
    <property type="match status" value="1"/>
</dbReference>
<gene>
    <name evidence="3" type="ORF">LOSG293_150230</name>
</gene>
<comment type="caution">
    <text evidence="3">The sequence shown here is derived from an EMBL/GenBank/DDBJ whole genome shotgun (WGS) entry which is preliminary data.</text>
</comment>
<dbReference type="GO" id="GO:0033745">
    <property type="term" value="F:L-methionine-(R)-S-oxide reductase activity"/>
    <property type="evidence" value="ECO:0007669"/>
    <property type="project" value="TreeGrafter"/>
</dbReference>
<dbReference type="Proteomes" id="UP000028700">
    <property type="component" value="Unassembled WGS sequence"/>
</dbReference>
<reference evidence="3" key="1">
    <citation type="journal article" date="2014" name="Genome Announc.">
        <title>Draft Genome Sequence of Lactobacillus oryzae Strain SG293T.</title>
        <authorList>
            <person name="Tanizawa Y."/>
            <person name="Fujisawa T."/>
            <person name="Mochizuki T."/>
            <person name="Kaminuma E."/>
            <person name="Nakamura Y."/>
            <person name="Tohno M."/>
        </authorList>
    </citation>
    <scope>NUCLEOTIDE SEQUENCE [LARGE SCALE GENOMIC DNA]</scope>
    <source>
        <strain evidence="3">SG293</strain>
    </source>
</reference>
<dbReference type="InterPro" id="IPR051330">
    <property type="entry name" value="Phosphatase_reg/MetRdx"/>
</dbReference>
<evidence type="ECO:0000256" key="1">
    <source>
        <dbReference type="ARBA" id="ARBA00038454"/>
    </source>
</evidence>
<dbReference type="EMBL" id="BBJM01000015">
    <property type="protein sequence ID" value="GAK47932.1"/>
    <property type="molecule type" value="Genomic_DNA"/>
</dbReference>
<evidence type="ECO:0000313" key="4">
    <source>
        <dbReference type="Proteomes" id="UP000028700"/>
    </source>
</evidence>
<keyword evidence="4" id="KW-1185">Reference proteome</keyword>
<proteinExistence type="inferred from homology"/>
<dbReference type="PANTHER" id="PTHR21021:SF15">
    <property type="entry name" value="FREE METHIONINE-R-SULFOXIDE REDUCTASE"/>
    <property type="match status" value="1"/>
</dbReference>
<dbReference type="STRING" id="1291743.LOSG293_150230"/>
<comment type="similarity">
    <text evidence="1">Belongs to the free Met sulfoxide reductase family.</text>
</comment>
<dbReference type="RefSeq" id="WP_034527813.1">
    <property type="nucleotide sequence ID" value="NZ_BBAZ01000013.1"/>
</dbReference>
<organism evidence="3 4">
    <name type="scientific">Secundilactobacillus oryzae JCM 18671</name>
    <dbReference type="NCBI Taxonomy" id="1291743"/>
    <lineage>
        <taxon>Bacteria</taxon>
        <taxon>Bacillati</taxon>
        <taxon>Bacillota</taxon>
        <taxon>Bacilli</taxon>
        <taxon>Lactobacillales</taxon>
        <taxon>Lactobacillaceae</taxon>
        <taxon>Secundilactobacillus</taxon>
    </lineage>
</organism>
<dbReference type="PANTHER" id="PTHR21021">
    <property type="entry name" value="GAF/PUTATIVE CYTOSKELETAL PROTEIN"/>
    <property type="match status" value="1"/>
</dbReference>
<dbReference type="SUPFAM" id="SSF55781">
    <property type="entry name" value="GAF domain-like"/>
    <property type="match status" value="1"/>
</dbReference>
<dbReference type="FunFam" id="3.30.450.40:FF:000008">
    <property type="entry name" value="GAF domain-containing proteins"/>
    <property type="match status" value="1"/>
</dbReference>
<evidence type="ECO:0000313" key="3">
    <source>
        <dbReference type="EMBL" id="GAK47932.1"/>
    </source>
</evidence>
<dbReference type="Gene3D" id="3.30.450.40">
    <property type="match status" value="1"/>
</dbReference>
<dbReference type="InterPro" id="IPR003018">
    <property type="entry name" value="GAF"/>
</dbReference>
<dbReference type="InterPro" id="IPR029016">
    <property type="entry name" value="GAF-like_dom_sf"/>
</dbReference>
<dbReference type="GO" id="GO:0005829">
    <property type="term" value="C:cytosol"/>
    <property type="evidence" value="ECO:0007669"/>
    <property type="project" value="TreeGrafter"/>
</dbReference>
<sequence>MSQTDYELLNEQIDALLFEEPNAVANLSNASALLFDTVTDINWAGFYLYNEETDSLDLGPFQGKVACMHIKNGSGVCGTAFSTKTIQRVENVHNFPGHIACDSASNSEIVIPLEVNNQLVGVLDIDSESLDRFSEADQTGLSQFASTLATHLDMH</sequence>
<name>A0A081BIR4_9LACO</name>
<dbReference type="eggNOG" id="COG1956">
    <property type="taxonomic scope" value="Bacteria"/>
</dbReference>
<accession>A0A081BIR4</accession>
<feature type="domain" description="GAF" evidence="2">
    <location>
        <begin position="31"/>
        <end position="153"/>
    </location>
</feature>
<protein>
    <submittedName>
        <fullName evidence="3">GAF domain-containing protein</fullName>
    </submittedName>
</protein>
<evidence type="ECO:0000259" key="2">
    <source>
        <dbReference type="Pfam" id="PF13185"/>
    </source>
</evidence>